<dbReference type="EMBL" id="JABSTR010000004">
    <property type="protein sequence ID" value="KAH9366659.1"/>
    <property type="molecule type" value="Genomic_DNA"/>
</dbReference>
<comment type="caution">
    <text evidence="2">The sequence shown here is derived from an EMBL/GenBank/DDBJ whole genome shotgun (WGS) entry which is preliminary data.</text>
</comment>
<proteinExistence type="predicted"/>
<organism evidence="2 3">
    <name type="scientific">Haemaphysalis longicornis</name>
    <name type="common">Bush tick</name>
    <dbReference type="NCBI Taxonomy" id="44386"/>
    <lineage>
        <taxon>Eukaryota</taxon>
        <taxon>Metazoa</taxon>
        <taxon>Ecdysozoa</taxon>
        <taxon>Arthropoda</taxon>
        <taxon>Chelicerata</taxon>
        <taxon>Arachnida</taxon>
        <taxon>Acari</taxon>
        <taxon>Parasitiformes</taxon>
        <taxon>Ixodida</taxon>
        <taxon>Ixodoidea</taxon>
        <taxon>Ixodidae</taxon>
        <taxon>Haemaphysalinae</taxon>
        <taxon>Haemaphysalis</taxon>
    </lineage>
</organism>
<dbReference type="Proteomes" id="UP000821853">
    <property type="component" value="Chromosome 2"/>
</dbReference>
<evidence type="ECO:0000313" key="2">
    <source>
        <dbReference type="EMBL" id="KAH9366659.1"/>
    </source>
</evidence>
<protein>
    <submittedName>
        <fullName evidence="2">Uncharacterized protein</fullName>
    </submittedName>
</protein>
<evidence type="ECO:0000313" key="3">
    <source>
        <dbReference type="Proteomes" id="UP000821853"/>
    </source>
</evidence>
<keyword evidence="3" id="KW-1185">Reference proteome</keyword>
<dbReference type="OrthoDB" id="6772694at2759"/>
<keyword evidence="1" id="KW-0812">Transmembrane</keyword>
<dbReference type="AlphaFoldDB" id="A0A9J6FV51"/>
<evidence type="ECO:0000256" key="1">
    <source>
        <dbReference type="SAM" id="Phobius"/>
    </source>
</evidence>
<gene>
    <name evidence="2" type="ORF">HPB48_019195</name>
</gene>
<dbReference type="Gene3D" id="1.20.1250.20">
    <property type="entry name" value="MFS general substrate transporter like domains"/>
    <property type="match status" value="1"/>
</dbReference>
<dbReference type="VEuPathDB" id="VectorBase:HLOH_042765"/>
<accession>A0A9J6FV51</accession>
<reference evidence="2 3" key="1">
    <citation type="journal article" date="2020" name="Cell">
        <title>Large-Scale Comparative Analyses of Tick Genomes Elucidate Their Genetic Diversity and Vector Capacities.</title>
        <authorList>
            <consortium name="Tick Genome and Microbiome Consortium (TIGMIC)"/>
            <person name="Jia N."/>
            <person name="Wang J."/>
            <person name="Shi W."/>
            <person name="Du L."/>
            <person name="Sun Y."/>
            <person name="Zhan W."/>
            <person name="Jiang J.F."/>
            <person name="Wang Q."/>
            <person name="Zhang B."/>
            <person name="Ji P."/>
            <person name="Bell-Sakyi L."/>
            <person name="Cui X.M."/>
            <person name="Yuan T.T."/>
            <person name="Jiang B.G."/>
            <person name="Yang W.F."/>
            <person name="Lam T.T."/>
            <person name="Chang Q.C."/>
            <person name="Ding S.J."/>
            <person name="Wang X.J."/>
            <person name="Zhu J.G."/>
            <person name="Ruan X.D."/>
            <person name="Zhao L."/>
            <person name="Wei J.T."/>
            <person name="Ye R.Z."/>
            <person name="Que T.C."/>
            <person name="Du C.H."/>
            <person name="Zhou Y.H."/>
            <person name="Cheng J.X."/>
            <person name="Dai P.F."/>
            <person name="Guo W.B."/>
            <person name="Han X.H."/>
            <person name="Huang E.J."/>
            <person name="Li L.F."/>
            <person name="Wei W."/>
            <person name="Gao Y.C."/>
            <person name="Liu J.Z."/>
            <person name="Shao H.Z."/>
            <person name="Wang X."/>
            <person name="Wang C.C."/>
            <person name="Yang T.C."/>
            <person name="Huo Q.B."/>
            <person name="Li W."/>
            <person name="Chen H.Y."/>
            <person name="Chen S.E."/>
            <person name="Zhou L.G."/>
            <person name="Ni X.B."/>
            <person name="Tian J.H."/>
            <person name="Sheng Y."/>
            <person name="Liu T."/>
            <person name="Pan Y.S."/>
            <person name="Xia L.Y."/>
            <person name="Li J."/>
            <person name="Zhao F."/>
            <person name="Cao W.C."/>
        </authorList>
    </citation>
    <scope>NUCLEOTIDE SEQUENCE [LARGE SCALE GENOMIC DNA]</scope>
    <source>
        <strain evidence="2">HaeL-2018</strain>
    </source>
</reference>
<keyword evidence="1" id="KW-1133">Transmembrane helix</keyword>
<sequence>MSKMQIDKVTLAHIIWACPKAPPTFIKSHYDREAALHSNDPEIQLRLVRLALDAPAPVWAPPTREPGCRGMGARGGLAVLTRVAEVGATLVAVALMDVVGRRRLLSVSSIICVFALTTIGALYSMSSGGEQEATPSVWPSIDRLPVVFMGLYVMGTKSRARFVCALYSRTCRNFILVQPPLPPPSKFGFTTSPIEVGPPHKITEKVRSRVKEEERAHWQTTMHQMSTLELYRNHRQDIGRMRVYDNSSGSTLLFEARAGALRTLLYCRHYDSTPEVQAAKCRACGDHEESMEHLVLHCHKLRPPARVNATIQQALGFEDGVDNAMDVHTTKERLQLWQRSVRLGAAVVTVQ</sequence>
<feature type="transmembrane region" description="Helical" evidence="1">
    <location>
        <begin position="104"/>
        <end position="125"/>
    </location>
</feature>
<keyword evidence="1" id="KW-0472">Membrane</keyword>
<name>A0A9J6FV51_HAELO</name>
<dbReference type="InterPro" id="IPR036259">
    <property type="entry name" value="MFS_trans_sf"/>
</dbReference>